<dbReference type="Pfam" id="PF00326">
    <property type="entry name" value="Peptidase_S9"/>
    <property type="match status" value="1"/>
</dbReference>
<dbReference type="GO" id="GO:0004252">
    <property type="term" value="F:serine-type endopeptidase activity"/>
    <property type="evidence" value="ECO:0007669"/>
    <property type="project" value="InterPro"/>
</dbReference>
<evidence type="ECO:0000256" key="3">
    <source>
        <dbReference type="ARBA" id="ARBA00010040"/>
    </source>
</evidence>
<comment type="similarity">
    <text evidence="3">Belongs to the peptidase S9C family.</text>
</comment>
<dbReference type="Proteomes" id="UP000824469">
    <property type="component" value="Unassembled WGS sequence"/>
</dbReference>
<evidence type="ECO:0000256" key="5">
    <source>
        <dbReference type="ARBA" id="ARBA00012917"/>
    </source>
</evidence>
<gene>
    <name evidence="10" type="ORF">KI387_002936</name>
</gene>
<reference evidence="10 11" key="1">
    <citation type="journal article" date="2021" name="Nat. Plants">
        <title>The Taxus genome provides insights into paclitaxel biosynthesis.</title>
        <authorList>
            <person name="Xiong X."/>
            <person name="Gou J."/>
            <person name="Liao Q."/>
            <person name="Li Y."/>
            <person name="Zhou Q."/>
            <person name="Bi G."/>
            <person name="Li C."/>
            <person name="Du R."/>
            <person name="Wang X."/>
            <person name="Sun T."/>
            <person name="Guo L."/>
            <person name="Liang H."/>
            <person name="Lu P."/>
            <person name="Wu Y."/>
            <person name="Zhang Z."/>
            <person name="Ro D.K."/>
            <person name="Shang Y."/>
            <person name="Huang S."/>
            <person name="Yan J."/>
        </authorList>
    </citation>
    <scope>NUCLEOTIDE SEQUENCE [LARGE SCALE GENOMIC DNA]</scope>
    <source>
        <strain evidence="10">Ta-2019</strain>
    </source>
</reference>
<feature type="domain" description="Peptidase S9 prolyl oligopeptidase catalytic" evidence="8">
    <location>
        <begin position="198"/>
        <end position="325"/>
    </location>
</feature>
<evidence type="ECO:0000259" key="9">
    <source>
        <dbReference type="Pfam" id="PF19283"/>
    </source>
</evidence>
<organism evidence="10 11">
    <name type="scientific">Taxus chinensis</name>
    <name type="common">Chinese yew</name>
    <name type="synonym">Taxus wallichiana var. chinensis</name>
    <dbReference type="NCBI Taxonomy" id="29808"/>
    <lineage>
        <taxon>Eukaryota</taxon>
        <taxon>Viridiplantae</taxon>
        <taxon>Streptophyta</taxon>
        <taxon>Embryophyta</taxon>
        <taxon>Tracheophyta</taxon>
        <taxon>Spermatophyta</taxon>
        <taxon>Pinopsida</taxon>
        <taxon>Pinidae</taxon>
        <taxon>Conifers II</taxon>
        <taxon>Cupressales</taxon>
        <taxon>Taxaceae</taxon>
        <taxon>Taxus</taxon>
    </lineage>
</organism>
<dbReference type="Gene3D" id="3.40.50.1820">
    <property type="entry name" value="alpha/beta hydrolase"/>
    <property type="match status" value="1"/>
</dbReference>
<dbReference type="AlphaFoldDB" id="A0AA38LMK8"/>
<evidence type="ECO:0000313" key="10">
    <source>
        <dbReference type="EMBL" id="KAH9330828.1"/>
    </source>
</evidence>
<keyword evidence="11" id="KW-1185">Reference proteome</keyword>
<accession>A0AA38LMK8</accession>
<comment type="subcellular location">
    <subcellularLocation>
        <location evidence="2">Cytoplasm</location>
    </subcellularLocation>
</comment>
<comment type="caution">
    <text evidence="10">The sequence shown here is derived from an EMBL/GenBank/DDBJ whole genome shotgun (WGS) entry which is preliminary data.</text>
</comment>
<dbReference type="PANTHER" id="PTHR42776:SF4">
    <property type="entry name" value="ACYLAMINO-ACID-RELEASING ENZYME"/>
    <property type="match status" value="1"/>
</dbReference>
<dbReference type="InterPro" id="IPR001375">
    <property type="entry name" value="Peptidase_S9_cat"/>
</dbReference>
<proteinExistence type="inferred from homology"/>
<protein>
    <recommendedName>
        <fullName evidence="5">acylaminoacyl-peptidase</fullName>
        <ecNumber evidence="5">3.4.19.1</ecNumber>
    </recommendedName>
</protein>
<feature type="non-terminal residue" evidence="10">
    <location>
        <position position="1"/>
    </location>
</feature>
<dbReference type="InterPro" id="IPR045550">
    <property type="entry name" value="AARE_N"/>
</dbReference>
<dbReference type="EC" id="3.4.19.1" evidence="5"/>
<evidence type="ECO:0000259" key="8">
    <source>
        <dbReference type="Pfam" id="PF00326"/>
    </source>
</evidence>
<evidence type="ECO:0000256" key="6">
    <source>
        <dbReference type="ARBA" id="ARBA00022490"/>
    </source>
</evidence>
<dbReference type="Pfam" id="PF19283">
    <property type="entry name" value="APEH_N"/>
    <property type="match status" value="1"/>
</dbReference>
<dbReference type="InterPro" id="IPR002471">
    <property type="entry name" value="Pept_S9_AS"/>
</dbReference>
<evidence type="ECO:0000256" key="2">
    <source>
        <dbReference type="ARBA" id="ARBA00004496"/>
    </source>
</evidence>
<dbReference type="GO" id="GO:0006508">
    <property type="term" value="P:proteolysis"/>
    <property type="evidence" value="ECO:0007669"/>
    <property type="project" value="InterPro"/>
</dbReference>
<keyword evidence="7" id="KW-0378">Hydrolase</keyword>
<sequence length="440" mass="48012">VPVVMCPREGFFPGLYCTNILTHPWLSDGHTLLLSSIWGSMQVLLAINVLSGTVSRISPRDSDSSWSILAVQDNTVLAVSSSPAKPPNLMYGRISRIDMDDDGRNVWSWLDVSLPSLDYSEKVKATLSSIDFKIFKIPVADQDTISTKGAKQPFEAVFVSSKCFENSERQEESTIEQACNPLIVVLHGGPHSTSLTSYSRAYTFLSSLGFNLLHVNYRGSLGFGEEALQSLPGSIGRQDVGDVLNAIDLVIGKQLANPTNIAVLGGSHGGFLTTHLIGQAPDRFVAAAVRNPVCNLSLMVGTTDIPDWCYVETYGKDGKNAYTEAPTTEDLNAFYHKSPISHISKEKRIKGITLAIGATPISHLQFVDDCSLLGKATCSKATRMNKSLPLFTIAMGQLINEVNLRAKYVENNPPERIIHLTLPSKGSAYSFSIESRRSYH</sequence>
<evidence type="ECO:0000256" key="7">
    <source>
        <dbReference type="ARBA" id="ARBA00022801"/>
    </source>
</evidence>
<feature type="domain" description="Acylamino-acid-releasing enzyme N-terminal" evidence="9">
    <location>
        <begin position="1"/>
        <end position="124"/>
    </location>
</feature>
<dbReference type="OMA" id="ITILARW"/>
<comment type="catalytic activity">
    <reaction evidence="1">
        <text>Cleavage of an N-acetyl or N-formyl amino acid from the N-terminus of a polypeptide.</text>
        <dbReference type="EC" id="3.4.19.1"/>
    </reaction>
</comment>
<dbReference type="InterPro" id="IPR029058">
    <property type="entry name" value="AB_hydrolase_fold"/>
</dbReference>
<dbReference type="EMBL" id="JAHRHJ020000001">
    <property type="protein sequence ID" value="KAH9330828.1"/>
    <property type="molecule type" value="Genomic_DNA"/>
</dbReference>
<dbReference type="PANTHER" id="PTHR42776">
    <property type="entry name" value="SERINE PEPTIDASE S9 FAMILY MEMBER"/>
    <property type="match status" value="1"/>
</dbReference>
<evidence type="ECO:0000313" key="11">
    <source>
        <dbReference type="Proteomes" id="UP000824469"/>
    </source>
</evidence>
<dbReference type="SUPFAM" id="SSF53474">
    <property type="entry name" value="alpha/beta-Hydrolases"/>
    <property type="match status" value="1"/>
</dbReference>
<dbReference type="PROSITE" id="PS00708">
    <property type="entry name" value="PRO_ENDOPEP_SER"/>
    <property type="match status" value="1"/>
</dbReference>
<evidence type="ECO:0000256" key="1">
    <source>
        <dbReference type="ARBA" id="ARBA00000721"/>
    </source>
</evidence>
<keyword evidence="6" id="KW-0963">Cytoplasm</keyword>
<evidence type="ECO:0000256" key="4">
    <source>
        <dbReference type="ARBA" id="ARBA00011881"/>
    </source>
</evidence>
<comment type="subunit">
    <text evidence="4">Homotetramer.</text>
</comment>
<name>A0AA38LMK8_TAXCH</name>